<evidence type="ECO:0000313" key="1">
    <source>
        <dbReference type="EMBL" id="MFM9326706.1"/>
    </source>
</evidence>
<keyword evidence="2" id="KW-1185">Reference proteome</keyword>
<protein>
    <submittedName>
        <fullName evidence="1">tRNA glutamyl-Q(34) synthetase GluQRS</fullName>
        <ecNumber evidence="1">6.1.1.-</ecNumber>
    </submittedName>
</protein>
<keyword evidence="1" id="KW-0436">Ligase</keyword>
<dbReference type="EC" id="6.1.1.-" evidence="1"/>
<evidence type="ECO:0000313" key="2">
    <source>
        <dbReference type="Proteomes" id="UP001631969"/>
    </source>
</evidence>
<name>A0ACC7NQ47_9BACL</name>
<proteinExistence type="predicted"/>
<reference evidence="1" key="1">
    <citation type="submission" date="2024-12" db="EMBL/GenBank/DDBJ databases">
        <authorList>
            <person name="Wu N."/>
        </authorList>
    </citation>
    <scope>NUCLEOTIDE SEQUENCE</scope>
    <source>
        <strain evidence="1">P15</strain>
    </source>
</reference>
<dbReference type="EMBL" id="JBJURJ010000001">
    <property type="protein sequence ID" value="MFM9326706.1"/>
    <property type="molecule type" value="Genomic_DNA"/>
</dbReference>
<gene>
    <name evidence="1" type="primary">gluQRS</name>
    <name evidence="1" type="ORF">ACI1P1_00200</name>
</gene>
<organism evidence="1 2">
    <name type="scientific">Paenibacillus mesotrionivorans</name>
    <dbReference type="NCBI Taxonomy" id="3160968"/>
    <lineage>
        <taxon>Bacteria</taxon>
        <taxon>Bacillati</taxon>
        <taxon>Bacillota</taxon>
        <taxon>Bacilli</taxon>
        <taxon>Bacillales</taxon>
        <taxon>Paenibacillaceae</taxon>
        <taxon>Paenibacillus</taxon>
    </lineage>
</organism>
<accession>A0ACC7NQ47</accession>
<sequence length="322" mass="35326">MVRGRFAPTPSGLLHLGNAAAALLAWLHIRAQDGQFVLRIEDIDGPRSKPEFAERIPEDLRWLGLDWEEGPDTGGPYGPYIQSRRLEIYAEVLEMLKRMGHTYPCYCSRAELTAIASAPHGLASEGPAYPGICRKASKEELAEKASRKTPSIRFEIPEEPLVFVDEAVGVQHVPAGAGGDFIVKRADGFLAYQLAVVADDAAMDITHVLRGYDLLDSTPRQIWLYEALGWQVPRFAHVPLLLGPDGSRLAKRHGGITLADMRQRQIRPETVIGLIAHAYGLLDRFEPVAAKDLIPLFSLDALPKEAVRLAEEDLAAVISGGD</sequence>
<dbReference type="Proteomes" id="UP001631969">
    <property type="component" value="Unassembled WGS sequence"/>
</dbReference>
<comment type="caution">
    <text evidence="1">The sequence shown here is derived from an EMBL/GenBank/DDBJ whole genome shotgun (WGS) entry which is preliminary data.</text>
</comment>